<gene>
    <name evidence="11" type="ORF">ABE541_10230</name>
</gene>
<dbReference type="GO" id="GO:0016301">
    <property type="term" value="F:kinase activity"/>
    <property type="evidence" value="ECO:0007669"/>
    <property type="project" value="UniProtKB-KW"/>
</dbReference>
<keyword evidence="4" id="KW-0808">Transferase</keyword>
<dbReference type="InterPro" id="IPR003594">
    <property type="entry name" value="HATPase_dom"/>
</dbReference>
<evidence type="ECO:0000313" key="11">
    <source>
        <dbReference type="EMBL" id="MEN5377639.1"/>
    </source>
</evidence>
<sequence length="658" mass="75425">MLKRYFLSIIFSIFIFAYYAKAQQLIPLDEEAYVKQINDQINRGNSDSTRLYNYLLLSEYWAPTDALKSKQALDAVLHAKNKNILSSGLLSYYQAVYETSQGDKTKAKQLYNDAISILEKESKNKGTLIKSWYNYAYMQMEEKGYDFLVKTLTEKCIPLSEKSGNTELLAYCYTQLGLTFMSVGQLNTAEEYQKKALEQLLSIPEQNTAHLITYLNLVSNYCYKPDSKTAKIYLDKATALIKKYPNTQHAANYYYQVAMYHTTKLEFTPALENLSKGIPLAKIKRQGKMLQMLKFRMYNVYLMQKDYTKAKALMEGILDEDILTKEGINRKIIITQLATVNELMGDYKQAYQWLKKSSALSDSLQQKKLLEKMNALEISHQTSVKQQTINRLEQEKKENELLARNKNLRTILLGIALGLSLVIAFLAYLNYSKQRKLNEQISLSHQQQLLRIENKRKYDATHALLQGEEQERQRIAQDLHDSMGGMLANIRMSISKDGIGNINETNDIVQKLDRSISEMRRISRNLMPETLKNLGLETALSELCESMSYKKLRIQFEAFDLSENIPFETQLALYRITQESISNVIKYAQANNVIVQISQNDNLLNLTIEDDGVGFDKNQITKGLGLKNIENRVQLINGTVDITSAKGEGTTINVECYV</sequence>
<dbReference type="PANTHER" id="PTHR24421">
    <property type="entry name" value="NITRATE/NITRITE SENSOR PROTEIN NARX-RELATED"/>
    <property type="match status" value="1"/>
</dbReference>
<keyword evidence="6 11" id="KW-0418">Kinase</keyword>
<keyword evidence="9" id="KW-1133">Transmembrane helix</keyword>
<dbReference type="Gene3D" id="1.20.5.1930">
    <property type="match status" value="1"/>
</dbReference>
<dbReference type="InterPro" id="IPR036890">
    <property type="entry name" value="HATPase_C_sf"/>
</dbReference>
<dbReference type="PANTHER" id="PTHR24421:SF10">
    <property type="entry name" value="NITRATE_NITRITE SENSOR PROTEIN NARQ"/>
    <property type="match status" value="1"/>
</dbReference>
<keyword evidence="5" id="KW-0547">Nucleotide-binding</keyword>
<evidence type="ECO:0000256" key="5">
    <source>
        <dbReference type="ARBA" id="ARBA00022741"/>
    </source>
</evidence>
<organism evidence="11 12">
    <name type="scientific">Sphingobacterium kitahiroshimense</name>
    <dbReference type="NCBI Taxonomy" id="470446"/>
    <lineage>
        <taxon>Bacteria</taxon>
        <taxon>Pseudomonadati</taxon>
        <taxon>Bacteroidota</taxon>
        <taxon>Sphingobacteriia</taxon>
        <taxon>Sphingobacteriales</taxon>
        <taxon>Sphingobacteriaceae</taxon>
        <taxon>Sphingobacterium</taxon>
    </lineage>
</organism>
<evidence type="ECO:0000256" key="1">
    <source>
        <dbReference type="ARBA" id="ARBA00000085"/>
    </source>
</evidence>
<dbReference type="Proteomes" id="UP001409291">
    <property type="component" value="Unassembled WGS sequence"/>
</dbReference>
<dbReference type="EC" id="2.7.13.3" evidence="2"/>
<evidence type="ECO:0000256" key="8">
    <source>
        <dbReference type="ARBA" id="ARBA00023012"/>
    </source>
</evidence>
<keyword evidence="7" id="KW-0067">ATP-binding</keyword>
<dbReference type="PROSITE" id="PS50109">
    <property type="entry name" value="HIS_KIN"/>
    <property type="match status" value="1"/>
</dbReference>
<keyword evidence="8" id="KW-0902">Two-component regulatory system</keyword>
<evidence type="ECO:0000256" key="3">
    <source>
        <dbReference type="ARBA" id="ARBA00022553"/>
    </source>
</evidence>
<protein>
    <recommendedName>
        <fullName evidence="2">histidine kinase</fullName>
        <ecNumber evidence="2">2.7.13.3</ecNumber>
    </recommendedName>
</protein>
<keyword evidence="9" id="KW-0472">Membrane</keyword>
<evidence type="ECO:0000256" key="7">
    <source>
        <dbReference type="ARBA" id="ARBA00022840"/>
    </source>
</evidence>
<dbReference type="CDD" id="cd16917">
    <property type="entry name" value="HATPase_UhpB-NarQ-NarX-like"/>
    <property type="match status" value="1"/>
</dbReference>
<proteinExistence type="predicted"/>
<evidence type="ECO:0000313" key="12">
    <source>
        <dbReference type="Proteomes" id="UP001409291"/>
    </source>
</evidence>
<reference evidence="11 12" key="1">
    <citation type="submission" date="2024-04" db="EMBL/GenBank/DDBJ databases">
        <title>WGS of bacteria from Torrens River.</title>
        <authorList>
            <person name="Wyrsch E.R."/>
            <person name="Drigo B."/>
        </authorList>
    </citation>
    <scope>NUCLEOTIDE SEQUENCE [LARGE SCALE GENOMIC DNA]</scope>
    <source>
        <strain evidence="11 12">TWI391</strain>
    </source>
</reference>
<evidence type="ECO:0000256" key="9">
    <source>
        <dbReference type="SAM" id="Phobius"/>
    </source>
</evidence>
<feature type="domain" description="Histidine kinase" evidence="10">
    <location>
        <begin position="474"/>
        <end position="658"/>
    </location>
</feature>
<dbReference type="InterPro" id="IPR050482">
    <property type="entry name" value="Sensor_HK_TwoCompSys"/>
</dbReference>
<accession>A0ABV0BS68</accession>
<dbReference type="Gene3D" id="3.30.565.10">
    <property type="entry name" value="Histidine kinase-like ATPase, C-terminal domain"/>
    <property type="match status" value="1"/>
</dbReference>
<dbReference type="InterPro" id="IPR005467">
    <property type="entry name" value="His_kinase_dom"/>
</dbReference>
<feature type="transmembrane region" description="Helical" evidence="9">
    <location>
        <begin position="411"/>
        <end position="431"/>
    </location>
</feature>
<evidence type="ECO:0000256" key="4">
    <source>
        <dbReference type="ARBA" id="ARBA00022679"/>
    </source>
</evidence>
<comment type="caution">
    <text evidence="11">The sequence shown here is derived from an EMBL/GenBank/DDBJ whole genome shotgun (WGS) entry which is preliminary data.</text>
</comment>
<dbReference type="SUPFAM" id="SSF55874">
    <property type="entry name" value="ATPase domain of HSP90 chaperone/DNA topoisomerase II/histidine kinase"/>
    <property type="match status" value="1"/>
</dbReference>
<dbReference type="EMBL" id="JBDJNQ010000004">
    <property type="protein sequence ID" value="MEN5377639.1"/>
    <property type="molecule type" value="Genomic_DNA"/>
</dbReference>
<keyword evidence="12" id="KW-1185">Reference proteome</keyword>
<keyword evidence="9" id="KW-0812">Transmembrane</keyword>
<keyword evidence="3" id="KW-0597">Phosphoprotein</keyword>
<dbReference type="InterPro" id="IPR011712">
    <property type="entry name" value="Sig_transdc_His_kin_sub3_dim/P"/>
</dbReference>
<dbReference type="Gene3D" id="1.25.40.10">
    <property type="entry name" value="Tetratricopeptide repeat domain"/>
    <property type="match status" value="2"/>
</dbReference>
<dbReference type="Pfam" id="PF07730">
    <property type="entry name" value="HisKA_3"/>
    <property type="match status" value="1"/>
</dbReference>
<evidence type="ECO:0000256" key="2">
    <source>
        <dbReference type="ARBA" id="ARBA00012438"/>
    </source>
</evidence>
<dbReference type="SUPFAM" id="SSF48452">
    <property type="entry name" value="TPR-like"/>
    <property type="match status" value="1"/>
</dbReference>
<name>A0ABV0BS68_9SPHI</name>
<dbReference type="RefSeq" id="WP_132842341.1">
    <property type="nucleotide sequence ID" value="NZ_JBDJLH010000002.1"/>
</dbReference>
<dbReference type="Pfam" id="PF02518">
    <property type="entry name" value="HATPase_c"/>
    <property type="match status" value="1"/>
</dbReference>
<dbReference type="InterPro" id="IPR011990">
    <property type="entry name" value="TPR-like_helical_dom_sf"/>
</dbReference>
<evidence type="ECO:0000256" key="6">
    <source>
        <dbReference type="ARBA" id="ARBA00022777"/>
    </source>
</evidence>
<evidence type="ECO:0000259" key="10">
    <source>
        <dbReference type="PROSITE" id="PS50109"/>
    </source>
</evidence>
<comment type="catalytic activity">
    <reaction evidence="1">
        <text>ATP + protein L-histidine = ADP + protein N-phospho-L-histidine.</text>
        <dbReference type="EC" id="2.7.13.3"/>
    </reaction>
</comment>